<protein>
    <submittedName>
        <fullName evidence="2">Uncharacterized protein</fullName>
    </submittedName>
</protein>
<gene>
    <name evidence="2" type="ORF">E2C01_029999</name>
</gene>
<keyword evidence="3" id="KW-1185">Reference proteome</keyword>
<dbReference type="EMBL" id="VSRR010003542">
    <property type="protein sequence ID" value="MPC36537.1"/>
    <property type="molecule type" value="Genomic_DNA"/>
</dbReference>
<accession>A0A5B7ETJ5</accession>
<name>A0A5B7ETJ5_PORTR</name>
<proteinExistence type="predicted"/>
<organism evidence="2 3">
    <name type="scientific">Portunus trituberculatus</name>
    <name type="common">Swimming crab</name>
    <name type="synonym">Neptunus trituberculatus</name>
    <dbReference type="NCBI Taxonomy" id="210409"/>
    <lineage>
        <taxon>Eukaryota</taxon>
        <taxon>Metazoa</taxon>
        <taxon>Ecdysozoa</taxon>
        <taxon>Arthropoda</taxon>
        <taxon>Crustacea</taxon>
        <taxon>Multicrustacea</taxon>
        <taxon>Malacostraca</taxon>
        <taxon>Eumalacostraca</taxon>
        <taxon>Eucarida</taxon>
        <taxon>Decapoda</taxon>
        <taxon>Pleocyemata</taxon>
        <taxon>Brachyura</taxon>
        <taxon>Eubrachyura</taxon>
        <taxon>Portunoidea</taxon>
        <taxon>Portunidae</taxon>
        <taxon>Portuninae</taxon>
        <taxon>Portunus</taxon>
    </lineage>
</organism>
<feature type="region of interest" description="Disordered" evidence="1">
    <location>
        <begin position="53"/>
        <end position="78"/>
    </location>
</feature>
<reference evidence="2 3" key="1">
    <citation type="submission" date="2019-05" db="EMBL/GenBank/DDBJ databases">
        <title>Another draft genome of Portunus trituberculatus and its Hox gene families provides insights of decapod evolution.</title>
        <authorList>
            <person name="Jeong J.-H."/>
            <person name="Song I."/>
            <person name="Kim S."/>
            <person name="Choi T."/>
            <person name="Kim D."/>
            <person name="Ryu S."/>
            <person name="Kim W."/>
        </authorList>
    </citation>
    <scope>NUCLEOTIDE SEQUENCE [LARGE SCALE GENOMIC DNA]</scope>
    <source>
        <tissue evidence="2">Muscle</tissue>
    </source>
</reference>
<comment type="caution">
    <text evidence="2">The sequence shown here is derived from an EMBL/GenBank/DDBJ whole genome shotgun (WGS) entry which is preliminary data.</text>
</comment>
<evidence type="ECO:0000313" key="3">
    <source>
        <dbReference type="Proteomes" id="UP000324222"/>
    </source>
</evidence>
<dbReference type="Proteomes" id="UP000324222">
    <property type="component" value="Unassembled WGS sequence"/>
</dbReference>
<evidence type="ECO:0000256" key="1">
    <source>
        <dbReference type="SAM" id="MobiDB-lite"/>
    </source>
</evidence>
<feature type="compositionally biased region" description="Pro residues" evidence="1">
    <location>
        <begin position="59"/>
        <end position="76"/>
    </location>
</feature>
<evidence type="ECO:0000313" key="2">
    <source>
        <dbReference type="EMBL" id="MPC36537.1"/>
    </source>
</evidence>
<dbReference type="AlphaFoldDB" id="A0A5B7ETJ5"/>
<sequence>MSQLPASLSNPLKRGNTSHHAILRLHVCPLCRRRSWSFAVVWTMAGSAPPALAHDHPRFPPPLSTWPPPPPPPIPTPAVTAASTAQNIGSDISV</sequence>